<proteinExistence type="predicted"/>
<keyword evidence="3" id="KW-1185">Reference proteome</keyword>
<organism evidence="2 3">
    <name type="scientific">Williamsia limnetica</name>
    <dbReference type="NCBI Taxonomy" id="882452"/>
    <lineage>
        <taxon>Bacteria</taxon>
        <taxon>Bacillati</taxon>
        <taxon>Actinomycetota</taxon>
        <taxon>Actinomycetes</taxon>
        <taxon>Mycobacteriales</taxon>
        <taxon>Nocardiaceae</taxon>
        <taxon>Williamsia</taxon>
    </lineage>
</organism>
<evidence type="ECO:0000313" key="2">
    <source>
        <dbReference type="EMBL" id="PYE20654.1"/>
    </source>
</evidence>
<feature type="region of interest" description="Disordered" evidence="1">
    <location>
        <begin position="32"/>
        <end position="55"/>
    </location>
</feature>
<dbReference type="Proteomes" id="UP000247591">
    <property type="component" value="Unassembled WGS sequence"/>
</dbReference>
<evidence type="ECO:0000313" key="3">
    <source>
        <dbReference type="Proteomes" id="UP000247591"/>
    </source>
</evidence>
<feature type="compositionally biased region" description="Basic and acidic residues" evidence="1">
    <location>
        <begin position="38"/>
        <end position="55"/>
    </location>
</feature>
<reference evidence="2 3" key="1">
    <citation type="submission" date="2018-06" db="EMBL/GenBank/DDBJ databases">
        <title>Genomic Encyclopedia of Type Strains, Phase IV (KMG-IV): sequencing the most valuable type-strain genomes for metagenomic binning, comparative biology and taxonomic classification.</title>
        <authorList>
            <person name="Goeker M."/>
        </authorList>
    </citation>
    <scope>NUCLEOTIDE SEQUENCE [LARGE SCALE GENOMIC DNA]</scope>
    <source>
        <strain evidence="2 3">DSM 45521</strain>
    </source>
</reference>
<evidence type="ECO:0000256" key="1">
    <source>
        <dbReference type="SAM" id="MobiDB-lite"/>
    </source>
</evidence>
<sequence length="55" mass="5885">MKTSWAANATVVTSSLDHGETASRDCLLVTRANPGHGGLDERSVSDRIDDSITRN</sequence>
<dbReference type="EMBL" id="QJSP01000001">
    <property type="protein sequence ID" value="PYE20654.1"/>
    <property type="molecule type" value="Genomic_DNA"/>
</dbReference>
<protein>
    <submittedName>
        <fullName evidence="2">Uncharacterized protein</fullName>
    </submittedName>
</protein>
<dbReference type="AlphaFoldDB" id="A0A318S7C1"/>
<accession>A0A318S7C1</accession>
<name>A0A318S7C1_WILLI</name>
<comment type="caution">
    <text evidence="2">The sequence shown here is derived from an EMBL/GenBank/DDBJ whole genome shotgun (WGS) entry which is preliminary data.</text>
</comment>
<gene>
    <name evidence="2" type="ORF">DFR67_10143</name>
</gene>